<dbReference type="GO" id="GO:0044774">
    <property type="term" value="P:mitotic DNA integrity checkpoint signaling"/>
    <property type="evidence" value="ECO:0007669"/>
    <property type="project" value="TreeGrafter"/>
</dbReference>
<dbReference type="GO" id="GO:0015074">
    <property type="term" value="P:DNA integration"/>
    <property type="evidence" value="ECO:0007669"/>
    <property type="project" value="TreeGrafter"/>
</dbReference>
<protein>
    <recommendedName>
        <fullName evidence="1">Mos1 transposase HTH domain-containing protein</fullName>
    </recommendedName>
</protein>
<dbReference type="GO" id="GO:0000793">
    <property type="term" value="C:condensed chromosome"/>
    <property type="evidence" value="ECO:0007669"/>
    <property type="project" value="TreeGrafter"/>
</dbReference>
<dbReference type="EMBL" id="OX597837">
    <property type="protein sequence ID" value="CAI9740340.1"/>
    <property type="molecule type" value="Genomic_DNA"/>
</dbReference>
<dbReference type="InterPro" id="IPR041426">
    <property type="entry name" value="Mos1_HTH"/>
</dbReference>
<gene>
    <name evidence="2" type="ORF">OCTVUL_1B019150</name>
</gene>
<dbReference type="PANTHER" id="PTHR46060">
    <property type="entry name" value="MARINER MOS1 TRANSPOSASE-LIKE PROTEIN"/>
    <property type="match status" value="1"/>
</dbReference>
<evidence type="ECO:0000259" key="1">
    <source>
        <dbReference type="Pfam" id="PF17906"/>
    </source>
</evidence>
<name>A0AA36BTZ9_OCTVU</name>
<accession>A0AA36BTZ9</accession>
<evidence type="ECO:0000313" key="2">
    <source>
        <dbReference type="EMBL" id="CAI9740340.1"/>
    </source>
</evidence>
<dbReference type="PANTHER" id="PTHR46060:SF2">
    <property type="entry name" value="HISTONE-LYSINE N-METHYLTRANSFERASE SETMAR"/>
    <property type="match status" value="1"/>
</dbReference>
<dbReference type="AlphaFoldDB" id="A0AA36BTZ9"/>
<dbReference type="Proteomes" id="UP001162480">
    <property type="component" value="Chromosome 24"/>
</dbReference>
<dbReference type="GO" id="GO:0042800">
    <property type="term" value="F:histone H3K4 methyltransferase activity"/>
    <property type="evidence" value="ECO:0007669"/>
    <property type="project" value="TreeGrafter"/>
</dbReference>
<keyword evidence="3" id="KW-1185">Reference proteome</keyword>
<dbReference type="GO" id="GO:0003690">
    <property type="term" value="F:double-stranded DNA binding"/>
    <property type="evidence" value="ECO:0007669"/>
    <property type="project" value="TreeGrafter"/>
</dbReference>
<organism evidence="2 3">
    <name type="scientific">Octopus vulgaris</name>
    <name type="common">Common octopus</name>
    <dbReference type="NCBI Taxonomy" id="6645"/>
    <lineage>
        <taxon>Eukaryota</taxon>
        <taxon>Metazoa</taxon>
        <taxon>Spiralia</taxon>
        <taxon>Lophotrochozoa</taxon>
        <taxon>Mollusca</taxon>
        <taxon>Cephalopoda</taxon>
        <taxon>Coleoidea</taxon>
        <taxon>Octopodiformes</taxon>
        <taxon>Octopoda</taxon>
        <taxon>Incirrata</taxon>
        <taxon>Octopodidae</taxon>
        <taxon>Octopus</taxon>
    </lineage>
</organism>
<dbReference type="GO" id="GO:0005634">
    <property type="term" value="C:nucleus"/>
    <property type="evidence" value="ECO:0007669"/>
    <property type="project" value="TreeGrafter"/>
</dbReference>
<dbReference type="Pfam" id="PF17906">
    <property type="entry name" value="HTH_48"/>
    <property type="match status" value="1"/>
</dbReference>
<dbReference type="GO" id="GO:0044547">
    <property type="term" value="F:DNA topoisomerase binding"/>
    <property type="evidence" value="ECO:0007669"/>
    <property type="project" value="TreeGrafter"/>
</dbReference>
<dbReference type="InterPro" id="IPR052709">
    <property type="entry name" value="Transposase-MT_Hybrid"/>
</dbReference>
<feature type="domain" description="Mos1 transposase HTH" evidence="1">
    <location>
        <begin position="5"/>
        <end position="54"/>
    </location>
</feature>
<dbReference type="GO" id="GO:0000729">
    <property type="term" value="P:DNA double-strand break processing"/>
    <property type="evidence" value="ECO:0007669"/>
    <property type="project" value="TreeGrafter"/>
</dbReference>
<sequence length="139" mass="16001">MEVSKERLRHTMLYECKKRNSAAEATRNMHSVYGKECLNERTCRRWFAKFRSGDFSLEDEDRIGCPIEFDDKLLEALLEENPALSVEELAIKLNSNLERFLNLENGCLVNCLKATANPELTSALLSILANSFHSFWKVL</sequence>
<dbReference type="GO" id="GO:0046975">
    <property type="term" value="F:histone H3K36 methyltransferase activity"/>
    <property type="evidence" value="ECO:0007669"/>
    <property type="project" value="TreeGrafter"/>
</dbReference>
<reference evidence="2" key="1">
    <citation type="submission" date="2023-08" db="EMBL/GenBank/DDBJ databases">
        <authorList>
            <person name="Alioto T."/>
            <person name="Alioto T."/>
            <person name="Gomez Garrido J."/>
        </authorList>
    </citation>
    <scope>NUCLEOTIDE SEQUENCE</scope>
</reference>
<dbReference type="Gene3D" id="1.10.10.1450">
    <property type="match status" value="1"/>
</dbReference>
<dbReference type="GO" id="GO:0035861">
    <property type="term" value="C:site of double-strand break"/>
    <property type="evidence" value="ECO:0007669"/>
    <property type="project" value="TreeGrafter"/>
</dbReference>
<dbReference type="GO" id="GO:0000014">
    <property type="term" value="F:single-stranded DNA endodeoxyribonuclease activity"/>
    <property type="evidence" value="ECO:0007669"/>
    <property type="project" value="TreeGrafter"/>
</dbReference>
<dbReference type="GO" id="GO:0006303">
    <property type="term" value="P:double-strand break repair via nonhomologous end joining"/>
    <property type="evidence" value="ECO:0007669"/>
    <property type="project" value="TreeGrafter"/>
</dbReference>
<evidence type="ECO:0000313" key="3">
    <source>
        <dbReference type="Proteomes" id="UP001162480"/>
    </source>
</evidence>
<proteinExistence type="predicted"/>
<dbReference type="GO" id="GO:0031297">
    <property type="term" value="P:replication fork processing"/>
    <property type="evidence" value="ECO:0007669"/>
    <property type="project" value="TreeGrafter"/>
</dbReference>
<dbReference type="GO" id="GO:0003697">
    <property type="term" value="F:single-stranded DNA binding"/>
    <property type="evidence" value="ECO:0007669"/>
    <property type="project" value="TreeGrafter"/>
</dbReference>